<evidence type="ECO:0000313" key="3">
    <source>
        <dbReference type="Proteomes" id="UP000518300"/>
    </source>
</evidence>
<gene>
    <name evidence="2" type="ORF">HG543_00760</name>
</gene>
<name>A0A848L553_9BACT</name>
<organism evidence="2 3">
    <name type="scientific">Pyxidicoccus fallax</name>
    <dbReference type="NCBI Taxonomy" id="394095"/>
    <lineage>
        <taxon>Bacteria</taxon>
        <taxon>Pseudomonadati</taxon>
        <taxon>Myxococcota</taxon>
        <taxon>Myxococcia</taxon>
        <taxon>Myxococcales</taxon>
        <taxon>Cystobacterineae</taxon>
        <taxon>Myxococcaceae</taxon>
        <taxon>Pyxidicoccus</taxon>
    </lineage>
</organism>
<feature type="chain" id="PRO_5032729197" evidence="1">
    <location>
        <begin position="24"/>
        <end position="186"/>
    </location>
</feature>
<sequence>MTKKMRCLLTSSLMSLAPSIALAEQTAILDADFLSPRHEYVSVKDGAIQLPVRKEPSEAFVDPATQDFFVYNLTGATLALHIQSLTGAFIGVRTPYPVPPLSYGGFQISAPAPAPVVVQQYAWTVDPANPAGSKTCVWRVEVSAVGGSCTAQVFFGTYGGAVCTVDSTLSFVDPTTCQTQLVTNMQ</sequence>
<dbReference type="AlphaFoldDB" id="A0A848L553"/>
<keyword evidence="3" id="KW-1185">Reference proteome</keyword>
<evidence type="ECO:0000313" key="2">
    <source>
        <dbReference type="EMBL" id="NMO13402.1"/>
    </source>
</evidence>
<reference evidence="2 3" key="1">
    <citation type="submission" date="2020-04" db="EMBL/GenBank/DDBJ databases">
        <title>Draft genome of Pyxidicoccus fallax type strain.</title>
        <authorList>
            <person name="Whitworth D.E."/>
        </authorList>
    </citation>
    <scope>NUCLEOTIDE SEQUENCE [LARGE SCALE GENOMIC DNA]</scope>
    <source>
        <strain evidence="2 3">DSM 14698</strain>
    </source>
</reference>
<accession>A0A848L553</accession>
<proteinExistence type="predicted"/>
<dbReference type="Proteomes" id="UP000518300">
    <property type="component" value="Unassembled WGS sequence"/>
</dbReference>
<dbReference type="EMBL" id="JABBJJ010000002">
    <property type="protein sequence ID" value="NMO13402.1"/>
    <property type="molecule type" value="Genomic_DNA"/>
</dbReference>
<protein>
    <submittedName>
        <fullName evidence="2">Uncharacterized protein</fullName>
    </submittedName>
</protein>
<keyword evidence="1" id="KW-0732">Signal</keyword>
<comment type="caution">
    <text evidence="2">The sequence shown here is derived from an EMBL/GenBank/DDBJ whole genome shotgun (WGS) entry which is preliminary data.</text>
</comment>
<evidence type="ECO:0000256" key="1">
    <source>
        <dbReference type="SAM" id="SignalP"/>
    </source>
</evidence>
<dbReference type="RefSeq" id="WP_169342680.1">
    <property type="nucleotide sequence ID" value="NZ_JABBJJ010000002.1"/>
</dbReference>
<feature type="signal peptide" evidence="1">
    <location>
        <begin position="1"/>
        <end position="23"/>
    </location>
</feature>